<dbReference type="Gene3D" id="3.20.20.140">
    <property type="entry name" value="Metal-dependent hydrolases"/>
    <property type="match status" value="1"/>
</dbReference>
<feature type="chain" id="PRO_5037795193" evidence="1">
    <location>
        <begin position="20"/>
        <end position="922"/>
    </location>
</feature>
<keyword evidence="3" id="KW-1185">Reference proteome</keyword>
<feature type="signal peptide" evidence="1">
    <location>
        <begin position="1"/>
        <end position="19"/>
    </location>
</feature>
<evidence type="ECO:0000256" key="1">
    <source>
        <dbReference type="SAM" id="SignalP"/>
    </source>
</evidence>
<comment type="caution">
    <text evidence="2">The sequence shown here is derived from an EMBL/GenBank/DDBJ whole genome shotgun (WGS) entry which is preliminary data.</text>
</comment>
<dbReference type="InterPro" id="IPR013783">
    <property type="entry name" value="Ig-like_fold"/>
</dbReference>
<protein>
    <submittedName>
        <fullName evidence="2">PKD domain-containing protein</fullName>
    </submittedName>
</protein>
<dbReference type="PROSITE" id="PS51257">
    <property type="entry name" value="PROKAR_LIPOPROTEIN"/>
    <property type="match status" value="1"/>
</dbReference>
<evidence type="ECO:0000313" key="2">
    <source>
        <dbReference type="EMBL" id="MBD2857591.1"/>
    </source>
</evidence>
<dbReference type="Proteomes" id="UP000610558">
    <property type="component" value="Unassembled WGS sequence"/>
</dbReference>
<reference evidence="2" key="1">
    <citation type="submission" date="2020-09" db="EMBL/GenBank/DDBJ databases">
        <authorList>
            <person name="Yoon J.-W."/>
        </authorList>
    </citation>
    <scope>NUCLEOTIDE SEQUENCE</scope>
    <source>
        <strain evidence="2">KMU-158</strain>
    </source>
</reference>
<name>A0A927C0V1_9GAMM</name>
<proteinExistence type="predicted"/>
<dbReference type="Gene3D" id="2.60.40.10">
    <property type="entry name" value="Immunoglobulins"/>
    <property type="match status" value="3"/>
</dbReference>
<organism evidence="2 3">
    <name type="scientific">Spongiibacter pelagi</name>
    <dbReference type="NCBI Taxonomy" id="2760804"/>
    <lineage>
        <taxon>Bacteria</taxon>
        <taxon>Pseudomonadati</taxon>
        <taxon>Pseudomonadota</taxon>
        <taxon>Gammaproteobacteria</taxon>
        <taxon>Cellvibrionales</taxon>
        <taxon>Spongiibacteraceae</taxon>
        <taxon>Spongiibacter</taxon>
    </lineage>
</organism>
<dbReference type="Pfam" id="PF22352">
    <property type="entry name" value="K319L-like_PKD"/>
    <property type="match status" value="1"/>
</dbReference>
<dbReference type="EMBL" id="JACXLD010000001">
    <property type="protein sequence ID" value="MBD2857591.1"/>
    <property type="molecule type" value="Genomic_DNA"/>
</dbReference>
<accession>A0A927C0V1</accession>
<evidence type="ECO:0000313" key="3">
    <source>
        <dbReference type="Proteomes" id="UP000610558"/>
    </source>
</evidence>
<keyword evidence="1" id="KW-0732">Signal</keyword>
<gene>
    <name evidence="2" type="ORF">IB286_01135</name>
</gene>
<dbReference type="SUPFAM" id="SSF89550">
    <property type="entry name" value="PHP domain-like"/>
    <property type="match status" value="1"/>
</dbReference>
<sequence length="922" mass="99387">MSSRILHSVFLCLPLLLSACGGSGDSSVSETELPDDRETGIRMLGEFEVASGSRQSLRGYPAPTDGSVIWTWEISPDYLQLLDIEISGNRLSYTAPPVSQAETAIVNLSADATSGENLGDARRRISVLPADFPTSIPLVDAGEDRSWPENSQQQLYATTSAKAGRTIRKLKWEQVSGIPAIDGAADQNGLSLKLPQVEAPTELVFTVSAEDSGGFVASDTVSVTILNTLANQLPAVTAGSDKQVLSRRVVELSALASDADGSIVSYQWRVLPPFSDVLINNADTATANFKAPNVAQVQNLIVEIKVVDDQGAEARDQLTVTVQPSVNSEPEILSVSADPGVVYDAESVAFSAQGTDADGDTLTYLWQQRDNGAPAAGIQNANTADAGVVIPQVTEATDFEFELVLDDGAAQDNRSVIVRAVPREVLNPSPEVCVTEPLQKGCPLYPLSSLFDTSYYESCATSPLSSDCLLGDLLGDSIVDCLTSPGENCVSVLSALADPSYLLEQIGPEEPADHCTPAFDSSTFEHYRGSLHEHTAYSDGTLLTRPEDVYEQVKEREFDFVGVTDHSDTLNIPLTVGDGECPPEQLLYCYLLIGEGYETEAFTKWVSTLEQAEGATVPNSFTGIRGFEWTSDRFGHANIFFSRNFVNAKTGPGYAVSMALFWEWFTQPAMLGGGSDGLLSFNHPGREDAVEGVLQNLGLGDPAYTFNDFRYIDSADYRVVGLEVFGKGSEYDSGGPNGSWFAYALDKGWHLSPIGSEDHHGTDWGGGSLPKTVFVARSVALDDLREAMLARRTYAVAQEYNHVKLEYVVDGEPMGARLRRPQGDSLPVRVSVNPNRALEGAMRIQLVGAGNEVLLESTGNTLLGNLPVKAVKYYAFVRVYDGARPIAFAAPVWIMPGETPLPYCQPPEIWDGNSPLYPSLGF</sequence>
<dbReference type="RefSeq" id="WP_190761823.1">
    <property type="nucleotide sequence ID" value="NZ_JACXLD010000001.1"/>
</dbReference>
<dbReference type="AlphaFoldDB" id="A0A927C0V1"/>
<dbReference type="InterPro" id="IPR016195">
    <property type="entry name" value="Pol/histidinol_Pase-like"/>
</dbReference>